<feature type="transmembrane region" description="Helical" evidence="2">
    <location>
        <begin position="6"/>
        <end position="28"/>
    </location>
</feature>
<keyword evidence="2" id="KW-0472">Membrane</keyword>
<evidence type="ECO:0000313" key="4">
    <source>
        <dbReference type="Proteomes" id="UP001225356"/>
    </source>
</evidence>
<accession>A0ABT9QPA1</accession>
<sequence>MSDNGDVALICGLIGVILTLLGIAATLSTRDFRGRARRGPGRVVRPRMNQPGGSRGARRNGVAYHPVLRLTTVEGQAVEAESSAVGGPPPARPGERVAIMYGPAVPARGRVDGPLEGGTLVGAVFLGVGLLLIVIGVRLGVPFLMDGLFSPLSRFGPPAGSISR</sequence>
<feature type="transmembrane region" description="Helical" evidence="2">
    <location>
        <begin position="120"/>
        <end position="141"/>
    </location>
</feature>
<reference evidence="3 4" key="1">
    <citation type="submission" date="2023-07" db="EMBL/GenBank/DDBJ databases">
        <title>Sequencing the genomes of 1000 actinobacteria strains.</title>
        <authorList>
            <person name="Klenk H.-P."/>
        </authorList>
    </citation>
    <scope>NUCLEOTIDE SEQUENCE [LARGE SCALE GENOMIC DNA]</scope>
    <source>
        <strain evidence="3 4">DSM 46740</strain>
    </source>
</reference>
<dbReference type="RefSeq" id="WP_307565998.1">
    <property type="nucleotide sequence ID" value="NZ_JAUSQU010000001.1"/>
</dbReference>
<keyword evidence="2" id="KW-0812">Transmembrane</keyword>
<keyword evidence="4" id="KW-1185">Reference proteome</keyword>
<evidence type="ECO:0000256" key="2">
    <source>
        <dbReference type="SAM" id="Phobius"/>
    </source>
</evidence>
<protein>
    <recommendedName>
        <fullName evidence="5">DUF3592 domain-containing protein</fullName>
    </recommendedName>
</protein>
<name>A0ABT9QPA1_9ACTN</name>
<organism evidence="3 4">
    <name type="scientific">Streptosporangium lutulentum</name>
    <dbReference type="NCBI Taxonomy" id="1461250"/>
    <lineage>
        <taxon>Bacteria</taxon>
        <taxon>Bacillati</taxon>
        <taxon>Actinomycetota</taxon>
        <taxon>Actinomycetes</taxon>
        <taxon>Streptosporangiales</taxon>
        <taxon>Streptosporangiaceae</taxon>
        <taxon>Streptosporangium</taxon>
    </lineage>
</organism>
<evidence type="ECO:0000313" key="3">
    <source>
        <dbReference type="EMBL" id="MDP9848592.1"/>
    </source>
</evidence>
<keyword evidence="2" id="KW-1133">Transmembrane helix</keyword>
<evidence type="ECO:0000256" key="1">
    <source>
        <dbReference type="SAM" id="MobiDB-lite"/>
    </source>
</evidence>
<dbReference type="EMBL" id="JAUSQU010000001">
    <property type="protein sequence ID" value="MDP9848592.1"/>
    <property type="molecule type" value="Genomic_DNA"/>
</dbReference>
<dbReference type="Proteomes" id="UP001225356">
    <property type="component" value="Unassembled WGS sequence"/>
</dbReference>
<comment type="caution">
    <text evidence="3">The sequence shown here is derived from an EMBL/GenBank/DDBJ whole genome shotgun (WGS) entry which is preliminary data.</text>
</comment>
<feature type="region of interest" description="Disordered" evidence="1">
    <location>
        <begin position="36"/>
        <end position="58"/>
    </location>
</feature>
<evidence type="ECO:0008006" key="5">
    <source>
        <dbReference type="Google" id="ProtNLM"/>
    </source>
</evidence>
<gene>
    <name evidence="3" type="ORF">J2853_007803</name>
</gene>
<proteinExistence type="predicted"/>